<dbReference type="InterPro" id="IPR050259">
    <property type="entry name" value="SDR"/>
</dbReference>
<dbReference type="PROSITE" id="PS00061">
    <property type="entry name" value="ADH_SHORT"/>
    <property type="match status" value="1"/>
</dbReference>
<dbReference type="Pfam" id="PF13561">
    <property type="entry name" value="adh_short_C2"/>
    <property type="match status" value="1"/>
</dbReference>
<dbReference type="SUPFAM" id="SSF51735">
    <property type="entry name" value="NAD(P)-binding Rossmann-fold domains"/>
    <property type="match status" value="1"/>
</dbReference>
<dbReference type="Proteomes" id="UP001651880">
    <property type="component" value="Unassembled WGS sequence"/>
</dbReference>
<dbReference type="PANTHER" id="PTHR42879">
    <property type="entry name" value="3-OXOACYL-(ACYL-CARRIER-PROTEIN) REDUCTASE"/>
    <property type="match status" value="1"/>
</dbReference>
<name>A0ABT1NDI5_9FIRM</name>
<dbReference type="InterPro" id="IPR020904">
    <property type="entry name" value="Sc_DH/Rdtase_CS"/>
</dbReference>
<accession>A0ABT1NDI5</accession>
<keyword evidence="2" id="KW-0753">Steroid metabolism</keyword>
<organism evidence="3 4">
    <name type="scientific">Lutispora saccharofermentans</name>
    <dbReference type="NCBI Taxonomy" id="3024236"/>
    <lineage>
        <taxon>Bacteria</taxon>
        <taxon>Bacillati</taxon>
        <taxon>Bacillota</taxon>
        <taxon>Clostridia</taxon>
        <taxon>Lutisporales</taxon>
        <taxon>Lutisporaceae</taxon>
        <taxon>Lutispora</taxon>
    </lineage>
</organism>
<evidence type="ECO:0000313" key="3">
    <source>
        <dbReference type="EMBL" id="MCQ1529320.1"/>
    </source>
</evidence>
<proteinExistence type="inferred from homology"/>
<dbReference type="Gene3D" id="3.40.50.720">
    <property type="entry name" value="NAD(P)-binding Rossmann-like Domain"/>
    <property type="match status" value="1"/>
</dbReference>
<keyword evidence="2" id="KW-0443">Lipid metabolism</keyword>
<dbReference type="PRINTS" id="PR00080">
    <property type="entry name" value="SDRFAMILY"/>
</dbReference>
<gene>
    <name evidence="3" type="ORF">LJD61_07110</name>
</gene>
<comment type="caution">
    <text evidence="3">The sequence shown here is derived from an EMBL/GenBank/DDBJ whole genome shotgun (WGS) entry which is preliminary data.</text>
</comment>
<dbReference type="PRINTS" id="PR00081">
    <property type="entry name" value="GDHRDH"/>
</dbReference>
<reference evidence="3 4" key="1">
    <citation type="submission" date="2021-10" db="EMBL/GenBank/DDBJ databases">
        <title>Lutispora strain m25 sp. nov., a thermophilic, non-spore-forming bacterium isolated from a lab-scale methanogenic bioreactor digesting anaerobic sludge.</title>
        <authorList>
            <person name="El Houari A."/>
            <person name="Mcdonald J."/>
        </authorList>
    </citation>
    <scope>NUCLEOTIDE SEQUENCE [LARGE SCALE GENOMIC DNA]</scope>
    <source>
        <strain evidence="4">m25</strain>
    </source>
</reference>
<evidence type="ECO:0000256" key="1">
    <source>
        <dbReference type="ARBA" id="ARBA00006484"/>
    </source>
</evidence>
<dbReference type="EMBL" id="JAJEKE010000004">
    <property type="protein sequence ID" value="MCQ1529320.1"/>
    <property type="molecule type" value="Genomic_DNA"/>
</dbReference>
<protein>
    <submittedName>
        <fullName evidence="3">SDR family oxidoreductase</fullName>
    </submittedName>
</protein>
<sequence>MVSINLNGKAAIVTGAAGGLGKAIALKLAEAGCSVGIAYRSNDEGALKTAEEIRKMGAASKVFKVDTVKEKEVFNLVDAAVKEFGRLDIMVNNAGIGLMKPILDLTQQEIDNLIDIDLKGTINGCRAALKHMIPQKEGKIVNISSIAAKMGAPQAAIYAAAKAGIIALTNSLAREVAQDNININAVSPGIIRTNMWEKQLDLMTNSGDEKVKDEAFKSFSGSQIPLKRPQEPNDIANMVLFLVSDLAQNITGQNINVDGGSVIY</sequence>
<evidence type="ECO:0000256" key="2">
    <source>
        <dbReference type="ARBA" id="ARBA00023221"/>
    </source>
</evidence>
<comment type="similarity">
    <text evidence="1">Belongs to the short-chain dehydrogenases/reductases (SDR) family.</text>
</comment>
<evidence type="ECO:0000313" key="4">
    <source>
        <dbReference type="Proteomes" id="UP001651880"/>
    </source>
</evidence>
<dbReference type="InterPro" id="IPR036291">
    <property type="entry name" value="NAD(P)-bd_dom_sf"/>
</dbReference>
<dbReference type="CDD" id="cd05233">
    <property type="entry name" value="SDR_c"/>
    <property type="match status" value="1"/>
</dbReference>
<dbReference type="InterPro" id="IPR002347">
    <property type="entry name" value="SDR_fam"/>
</dbReference>
<dbReference type="NCBIfam" id="NF005559">
    <property type="entry name" value="PRK07231.1"/>
    <property type="match status" value="1"/>
</dbReference>
<dbReference type="RefSeq" id="WP_255226836.1">
    <property type="nucleotide sequence ID" value="NZ_JAJEKE010000004.1"/>
</dbReference>
<dbReference type="PANTHER" id="PTHR42879:SF2">
    <property type="entry name" value="3-OXOACYL-[ACYL-CARRIER-PROTEIN] REDUCTASE FABG"/>
    <property type="match status" value="1"/>
</dbReference>
<keyword evidence="4" id="KW-1185">Reference proteome</keyword>